<dbReference type="EC" id="4.1.1.23" evidence="3 8"/>
<dbReference type="Gene3D" id="3.20.20.70">
    <property type="entry name" value="Aldolase class I"/>
    <property type="match status" value="1"/>
</dbReference>
<evidence type="ECO:0000313" key="11">
    <source>
        <dbReference type="Proteomes" id="UP001447188"/>
    </source>
</evidence>
<dbReference type="PANTHER" id="PTHR19278">
    <property type="entry name" value="OROTATE PHOSPHORIBOSYLTRANSFERASE"/>
    <property type="match status" value="1"/>
</dbReference>
<evidence type="ECO:0000256" key="6">
    <source>
        <dbReference type="ARBA" id="ARBA00022975"/>
    </source>
</evidence>
<dbReference type="PROSITE" id="PS00156">
    <property type="entry name" value="OMPDECASE"/>
    <property type="match status" value="1"/>
</dbReference>
<accession>A0ABR3GK12</accession>
<comment type="catalytic activity">
    <reaction evidence="8">
        <text>orotidine 5'-phosphate + H(+) = UMP + CO2</text>
        <dbReference type="Rhea" id="RHEA:11596"/>
        <dbReference type="ChEBI" id="CHEBI:15378"/>
        <dbReference type="ChEBI" id="CHEBI:16526"/>
        <dbReference type="ChEBI" id="CHEBI:57538"/>
        <dbReference type="ChEBI" id="CHEBI:57865"/>
        <dbReference type="EC" id="4.1.1.23"/>
    </reaction>
</comment>
<keyword evidence="11" id="KW-1185">Reference proteome</keyword>
<dbReference type="EMBL" id="JBBBZM010000053">
    <property type="protein sequence ID" value="KAL0636277.1"/>
    <property type="molecule type" value="Genomic_DNA"/>
</dbReference>
<protein>
    <recommendedName>
        <fullName evidence="4 8">Orotidine 5'-phosphate decarboxylase</fullName>
        <ecNumber evidence="3 8">4.1.1.23</ecNumber>
    </recommendedName>
</protein>
<reference evidence="10 11" key="1">
    <citation type="submission" date="2024-02" db="EMBL/GenBank/DDBJ databases">
        <title>Discinaceae phylogenomics.</title>
        <authorList>
            <person name="Dirks A.C."/>
            <person name="James T.Y."/>
        </authorList>
    </citation>
    <scope>NUCLEOTIDE SEQUENCE [LARGE SCALE GENOMIC DNA]</scope>
    <source>
        <strain evidence="10 11">ACD0624</strain>
    </source>
</reference>
<comment type="pathway">
    <text evidence="1 8">Pyrimidine metabolism; UMP biosynthesis via de novo pathway; UMP from orotate: step 2/2.</text>
</comment>
<dbReference type="SUPFAM" id="SSF51366">
    <property type="entry name" value="Ribulose-phoshate binding barrel"/>
    <property type="match status" value="1"/>
</dbReference>
<sequence>MSQTKKSYSERSKTHPAAIGRRLLAIMAAKQSNLCISVDLTSPSQILALIDELGPKVCLVKTHIDIITFTTPDSITAFTTSLQSLATHHNFLIFEDRKFADIGSTVQHQYRGGIYRIASWAHITNAHAIPGEGIIQGLRAVAHEHPDVDRGLLMLGEMSSKGSLGGGEYLAKTVAMARGYADFVVGFIAQGAVERAGEGEDFVVMTPGVKLERGGDGLGQQYNTPDDVVGERGSDVIIVGRGIIKAQDPVEEAEKYRRAGWEAYERRLAN</sequence>
<feature type="domain" description="Orotidine 5'-phosphate decarboxylase" evidence="9">
    <location>
        <begin position="33"/>
        <end position="256"/>
    </location>
</feature>
<evidence type="ECO:0000256" key="2">
    <source>
        <dbReference type="ARBA" id="ARBA00011018"/>
    </source>
</evidence>
<keyword evidence="7 8" id="KW-0456">Lyase</keyword>
<evidence type="ECO:0000256" key="1">
    <source>
        <dbReference type="ARBA" id="ARBA00004861"/>
    </source>
</evidence>
<comment type="caution">
    <text evidence="10">The sequence shown here is derived from an EMBL/GenBank/DDBJ whole genome shotgun (WGS) entry which is preliminary data.</text>
</comment>
<dbReference type="SMART" id="SM00934">
    <property type="entry name" value="OMPdecase"/>
    <property type="match status" value="1"/>
</dbReference>
<keyword evidence="5 8" id="KW-0210">Decarboxylase</keyword>
<dbReference type="InterPro" id="IPR013785">
    <property type="entry name" value="Aldolase_TIM"/>
</dbReference>
<evidence type="ECO:0000256" key="8">
    <source>
        <dbReference type="RuleBase" id="RU000512"/>
    </source>
</evidence>
<evidence type="ECO:0000256" key="7">
    <source>
        <dbReference type="ARBA" id="ARBA00023239"/>
    </source>
</evidence>
<organism evidence="10 11">
    <name type="scientific">Discina gigas</name>
    <dbReference type="NCBI Taxonomy" id="1032678"/>
    <lineage>
        <taxon>Eukaryota</taxon>
        <taxon>Fungi</taxon>
        <taxon>Dikarya</taxon>
        <taxon>Ascomycota</taxon>
        <taxon>Pezizomycotina</taxon>
        <taxon>Pezizomycetes</taxon>
        <taxon>Pezizales</taxon>
        <taxon>Discinaceae</taxon>
        <taxon>Discina</taxon>
    </lineage>
</organism>
<dbReference type="CDD" id="cd04725">
    <property type="entry name" value="OMP_decarboxylase_like"/>
    <property type="match status" value="1"/>
</dbReference>
<comment type="similarity">
    <text evidence="2 8">Belongs to the OMP decarboxylase family.</text>
</comment>
<name>A0ABR3GK12_9PEZI</name>
<dbReference type="Proteomes" id="UP001447188">
    <property type="component" value="Unassembled WGS sequence"/>
</dbReference>
<dbReference type="Pfam" id="PF00215">
    <property type="entry name" value="OMPdecase"/>
    <property type="match status" value="1"/>
</dbReference>
<evidence type="ECO:0000313" key="10">
    <source>
        <dbReference type="EMBL" id="KAL0636277.1"/>
    </source>
</evidence>
<evidence type="ECO:0000256" key="4">
    <source>
        <dbReference type="ARBA" id="ARBA00021923"/>
    </source>
</evidence>
<dbReference type="NCBIfam" id="TIGR01740">
    <property type="entry name" value="pyrF"/>
    <property type="match status" value="1"/>
</dbReference>
<dbReference type="InterPro" id="IPR001754">
    <property type="entry name" value="OMPdeCOase_dom"/>
</dbReference>
<dbReference type="InterPro" id="IPR014732">
    <property type="entry name" value="OMPdecase"/>
</dbReference>
<proteinExistence type="inferred from homology"/>
<dbReference type="PANTHER" id="PTHR19278:SF9">
    <property type="entry name" value="URIDINE 5'-MONOPHOSPHATE SYNTHASE"/>
    <property type="match status" value="1"/>
</dbReference>
<evidence type="ECO:0000256" key="5">
    <source>
        <dbReference type="ARBA" id="ARBA00022793"/>
    </source>
</evidence>
<keyword evidence="6 8" id="KW-0665">Pyrimidine biosynthesis</keyword>
<evidence type="ECO:0000259" key="9">
    <source>
        <dbReference type="SMART" id="SM00934"/>
    </source>
</evidence>
<dbReference type="InterPro" id="IPR011060">
    <property type="entry name" value="RibuloseP-bd_barrel"/>
</dbReference>
<evidence type="ECO:0000256" key="3">
    <source>
        <dbReference type="ARBA" id="ARBA00012321"/>
    </source>
</evidence>
<dbReference type="InterPro" id="IPR018089">
    <property type="entry name" value="OMPdecase_AS"/>
</dbReference>
<gene>
    <name evidence="10" type="primary">URA3</name>
    <name evidence="10" type="ORF">Q9L58_004734</name>
</gene>